<comment type="caution">
    <text evidence="13">Lacks conserved residue(s) required for the propagation of feature annotation.</text>
</comment>
<evidence type="ECO:0000256" key="8">
    <source>
        <dbReference type="ARBA" id="ARBA00022741"/>
    </source>
</evidence>
<dbReference type="PANTHER" id="PTHR42724:SF1">
    <property type="entry name" value="TETRAACYLDISACCHARIDE 4'-KINASE, MITOCHONDRIAL-RELATED"/>
    <property type="match status" value="1"/>
</dbReference>
<dbReference type="InterPro" id="IPR027417">
    <property type="entry name" value="P-loop_NTPase"/>
</dbReference>
<comment type="pathway">
    <text evidence="2 13">Glycolipid biosynthesis; lipid IV(A) biosynthesis; lipid IV(A) from (3R)-3-hydroxytetradecanoyl-[acyl-carrier-protein] and UDP-N-acetyl-alpha-D-glucosamine: step 6/6.</text>
</comment>
<evidence type="ECO:0000256" key="13">
    <source>
        <dbReference type="HAMAP-Rule" id="MF_00409"/>
    </source>
</evidence>
<keyword evidence="6 13" id="KW-0441">Lipid A biosynthesis</keyword>
<dbReference type="Pfam" id="PF02606">
    <property type="entry name" value="LpxK"/>
    <property type="match status" value="1"/>
</dbReference>
<comment type="catalytic activity">
    <reaction evidence="13">
        <text>a lipid A disaccharide + ATP = a lipid IVA + ADP + H(+)</text>
        <dbReference type="Rhea" id="RHEA:67840"/>
        <dbReference type="ChEBI" id="CHEBI:15378"/>
        <dbReference type="ChEBI" id="CHEBI:30616"/>
        <dbReference type="ChEBI" id="CHEBI:176343"/>
        <dbReference type="ChEBI" id="CHEBI:176425"/>
        <dbReference type="ChEBI" id="CHEBI:456216"/>
        <dbReference type="EC" id="2.7.1.130"/>
    </reaction>
</comment>
<dbReference type="PANTHER" id="PTHR42724">
    <property type="entry name" value="TETRAACYLDISACCHARIDE 4'-KINASE"/>
    <property type="match status" value="1"/>
</dbReference>
<evidence type="ECO:0000256" key="5">
    <source>
        <dbReference type="ARBA" id="ARBA00022516"/>
    </source>
</evidence>
<gene>
    <name evidence="13 14" type="primary">lpxK</name>
    <name evidence="14" type="ORF">GCM10009117_23210</name>
</gene>
<dbReference type="HAMAP" id="MF_00409">
    <property type="entry name" value="LpxK"/>
    <property type="match status" value="1"/>
</dbReference>
<evidence type="ECO:0000256" key="11">
    <source>
        <dbReference type="ARBA" id="ARBA00023098"/>
    </source>
</evidence>
<evidence type="ECO:0000256" key="12">
    <source>
        <dbReference type="ARBA" id="ARBA00029757"/>
    </source>
</evidence>
<comment type="caution">
    <text evidence="14">The sequence shown here is derived from an EMBL/GenBank/DDBJ whole genome shotgun (WGS) entry which is preliminary data.</text>
</comment>
<evidence type="ECO:0000256" key="3">
    <source>
        <dbReference type="ARBA" id="ARBA00012071"/>
    </source>
</evidence>
<keyword evidence="11 13" id="KW-0443">Lipid metabolism</keyword>
<evidence type="ECO:0000256" key="2">
    <source>
        <dbReference type="ARBA" id="ARBA00004870"/>
    </source>
</evidence>
<keyword evidence="7 13" id="KW-0808">Transferase</keyword>
<accession>A0ABP3XZ81</accession>
<dbReference type="EMBL" id="BAAAFG010000016">
    <property type="protein sequence ID" value="GAA0873174.1"/>
    <property type="molecule type" value="Genomic_DNA"/>
</dbReference>
<evidence type="ECO:0000256" key="4">
    <source>
        <dbReference type="ARBA" id="ARBA00016436"/>
    </source>
</evidence>
<evidence type="ECO:0000313" key="15">
    <source>
        <dbReference type="Proteomes" id="UP001500507"/>
    </source>
</evidence>
<evidence type="ECO:0000256" key="10">
    <source>
        <dbReference type="ARBA" id="ARBA00022840"/>
    </source>
</evidence>
<dbReference type="NCBIfam" id="TIGR00682">
    <property type="entry name" value="lpxK"/>
    <property type="match status" value="1"/>
</dbReference>
<evidence type="ECO:0000256" key="1">
    <source>
        <dbReference type="ARBA" id="ARBA00002274"/>
    </source>
</evidence>
<evidence type="ECO:0000256" key="9">
    <source>
        <dbReference type="ARBA" id="ARBA00022777"/>
    </source>
</evidence>
<evidence type="ECO:0000313" key="14">
    <source>
        <dbReference type="EMBL" id="GAA0873174.1"/>
    </source>
</evidence>
<keyword evidence="8 13" id="KW-0547">Nucleotide-binding</keyword>
<protein>
    <recommendedName>
        <fullName evidence="4 13">Tetraacyldisaccharide 4'-kinase</fullName>
        <ecNumber evidence="3 13">2.7.1.130</ecNumber>
    </recommendedName>
    <alternativeName>
        <fullName evidence="12 13">Lipid A 4'-kinase</fullName>
    </alternativeName>
</protein>
<organism evidence="14 15">
    <name type="scientific">Gangjinia marincola</name>
    <dbReference type="NCBI Taxonomy" id="578463"/>
    <lineage>
        <taxon>Bacteria</taxon>
        <taxon>Pseudomonadati</taxon>
        <taxon>Bacteroidota</taxon>
        <taxon>Flavobacteriia</taxon>
        <taxon>Flavobacteriales</taxon>
        <taxon>Flavobacteriaceae</taxon>
        <taxon>Gangjinia</taxon>
    </lineage>
</organism>
<evidence type="ECO:0000256" key="6">
    <source>
        <dbReference type="ARBA" id="ARBA00022556"/>
    </source>
</evidence>
<keyword evidence="5 13" id="KW-0444">Lipid biosynthesis</keyword>
<evidence type="ECO:0000256" key="7">
    <source>
        <dbReference type="ARBA" id="ARBA00022679"/>
    </source>
</evidence>
<name>A0ABP3XZ81_9FLAO</name>
<dbReference type="Proteomes" id="UP001500507">
    <property type="component" value="Unassembled WGS sequence"/>
</dbReference>
<comment type="similarity">
    <text evidence="13">Belongs to the LpxK family.</text>
</comment>
<dbReference type="EC" id="2.7.1.130" evidence="3 13"/>
<dbReference type="SUPFAM" id="SSF52540">
    <property type="entry name" value="P-loop containing nucleoside triphosphate hydrolases"/>
    <property type="match status" value="1"/>
</dbReference>
<keyword evidence="9 13" id="KW-0418">Kinase</keyword>
<keyword evidence="10 13" id="KW-0067">ATP-binding</keyword>
<proteinExistence type="inferred from homology"/>
<reference evidence="15" key="1">
    <citation type="journal article" date="2019" name="Int. J. Syst. Evol. Microbiol.">
        <title>The Global Catalogue of Microorganisms (GCM) 10K type strain sequencing project: providing services to taxonomists for standard genome sequencing and annotation.</title>
        <authorList>
            <consortium name="The Broad Institute Genomics Platform"/>
            <consortium name="The Broad Institute Genome Sequencing Center for Infectious Disease"/>
            <person name="Wu L."/>
            <person name="Ma J."/>
        </authorList>
    </citation>
    <scope>NUCLEOTIDE SEQUENCE [LARGE SCALE GENOMIC DNA]</scope>
    <source>
        <strain evidence="15">JCM 16082</strain>
    </source>
</reference>
<dbReference type="InterPro" id="IPR003758">
    <property type="entry name" value="LpxK"/>
</dbReference>
<keyword evidence="15" id="KW-1185">Reference proteome</keyword>
<comment type="function">
    <text evidence="1 13">Transfers the gamma-phosphate of ATP to the 4'-position of a tetraacyldisaccharide 1-phosphate intermediate (termed DS-1-P) to form tetraacyldisaccharide 1,4'-bis-phosphate (lipid IVA).</text>
</comment>
<sequence>MILTLRNLCYNKGWFTSTNFDLPIICVGNLSVGGTGKSPMIEYLVRLLQKDYQLAILSRGYKRKTSGFYELTGNETAKMVGDEPLQFKSKFDDIIVAVDEQRVRGVQTLLNLSHSPQVILLDDAFQHRKISPSFTILLTKHNELYVDDFVLPTGNLREPRSGVTRADIVVITKCPNNISNHDMRRVKDRLTGIAHDRIFFSAIQYDQSVFSSKGQTDLVKFVKTPFTLVTGIADPSSLINKLRTYLNDFEVLSFPDHHNFTARELAMLSSYSRILTTEKDFTRLNGYLAQGVELYYLPITSIILDDERTFNELITNHINEKRRI</sequence>